<feature type="domain" description="Aminoglycoside phosphotransferase" evidence="1">
    <location>
        <begin position="3"/>
        <end position="212"/>
    </location>
</feature>
<evidence type="ECO:0000259" key="1">
    <source>
        <dbReference type="Pfam" id="PF01636"/>
    </source>
</evidence>
<proteinExistence type="predicted"/>
<dbReference type="EMBL" id="CP019124">
    <property type="protein sequence ID" value="APX91086.1"/>
    <property type="molecule type" value="Genomic_DNA"/>
</dbReference>
<organism evidence="2 3">
    <name type="scientific">Brevirhabdus pacifica</name>
    <dbReference type="NCBI Taxonomy" id="1267768"/>
    <lineage>
        <taxon>Bacteria</taxon>
        <taxon>Pseudomonadati</taxon>
        <taxon>Pseudomonadota</taxon>
        <taxon>Alphaproteobacteria</taxon>
        <taxon>Rhodobacterales</taxon>
        <taxon>Paracoccaceae</taxon>
        <taxon>Brevirhabdus</taxon>
    </lineage>
</organism>
<dbReference type="InterPro" id="IPR002575">
    <property type="entry name" value="Aminoglycoside_PTrfase"/>
</dbReference>
<accession>A0A1U7DM49</accession>
<dbReference type="STRING" id="1267768.BV394_09695"/>
<dbReference type="SUPFAM" id="SSF56112">
    <property type="entry name" value="Protein kinase-like (PK-like)"/>
    <property type="match status" value="1"/>
</dbReference>
<reference evidence="2 3" key="1">
    <citation type="submission" date="2017-01" db="EMBL/GenBank/DDBJ databases">
        <title>Genomic analysis of Xuhuaishuia manganoxidans DY6-4.</title>
        <authorList>
            <person name="Wang X."/>
        </authorList>
    </citation>
    <scope>NUCLEOTIDE SEQUENCE [LARGE SCALE GENOMIC DNA]</scope>
    <source>
        <strain evidence="2 3">DY6-4</strain>
    </source>
</reference>
<sequence length="265" mass="27611">MTGGRTNRVWAAGDVICKSYDPDGATPLFANDAGAEAAILRHLSPNGLAPGLLAEVKAGQAGDARPAILYRKAAGRPLARPNAALIKALSRVHALNPPAWLPPAPQGPRALSDQCAPMLAELPADLAADLRSRRPDLPAPSGLAPSKPALLHGDPVAANAIEGADGQVTLVDWQCPASGDPVLDLATALSPAMQITYGRAPLEKTERQALIAVYPEPGVRQRLGAWSALLHWRMAVYCAWRGVRPGGDPARARQAMTAELAAAGL</sequence>
<gene>
    <name evidence="2" type="ORF">BV394_09695</name>
</gene>
<dbReference type="AlphaFoldDB" id="A0A1U7DM49"/>
<protein>
    <recommendedName>
        <fullName evidence="1">Aminoglycoside phosphotransferase domain-containing protein</fullName>
    </recommendedName>
</protein>
<evidence type="ECO:0000313" key="3">
    <source>
        <dbReference type="Proteomes" id="UP000187266"/>
    </source>
</evidence>
<dbReference type="Gene3D" id="3.90.1200.10">
    <property type="match status" value="1"/>
</dbReference>
<dbReference type="Pfam" id="PF01636">
    <property type="entry name" value="APH"/>
    <property type="match status" value="1"/>
</dbReference>
<keyword evidence="3" id="KW-1185">Reference proteome</keyword>
<evidence type="ECO:0000313" key="2">
    <source>
        <dbReference type="EMBL" id="APX91086.1"/>
    </source>
</evidence>
<dbReference type="InterPro" id="IPR011009">
    <property type="entry name" value="Kinase-like_dom_sf"/>
</dbReference>
<dbReference type="Proteomes" id="UP000187266">
    <property type="component" value="Chromosome"/>
</dbReference>
<name>A0A1U7DM49_9RHOB</name>